<organism evidence="2">
    <name type="scientific">uncultured Microvirga sp</name>
    <dbReference type="NCBI Taxonomy" id="412392"/>
    <lineage>
        <taxon>Bacteria</taxon>
        <taxon>Pseudomonadati</taxon>
        <taxon>Pseudomonadota</taxon>
        <taxon>Alphaproteobacteria</taxon>
        <taxon>Hyphomicrobiales</taxon>
        <taxon>Methylobacteriaceae</taxon>
        <taxon>Microvirga</taxon>
        <taxon>environmental samples</taxon>
    </lineage>
</organism>
<dbReference type="AlphaFoldDB" id="A0A6J4MKD8"/>
<protein>
    <submittedName>
        <fullName evidence="2">ABC transporter, permease protein 2 (Cluster 5, nickel/peptides/opines)</fullName>
    </submittedName>
</protein>
<evidence type="ECO:0000256" key="1">
    <source>
        <dbReference type="SAM" id="MobiDB-lite"/>
    </source>
</evidence>
<reference evidence="2" key="1">
    <citation type="submission" date="2020-02" db="EMBL/GenBank/DDBJ databases">
        <authorList>
            <person name="Meier V. D."/>
        </authorList>
    </citation>
    <scope>NUCLEOTIDE SEQUENCE</scope>
    <source>
        <strain evidence="2">AVDCRST_MAG90</strain>
    </source>
</reference>
<accession>A0A6J4MKD8</accession>
<proteinExistence type="predicted"/>
<feature type="region of interest" description="Disordered" evidence="1">
    <location>
        <begin position="102"/>
        <end position="144"/>
    </location>
</feature>
<feature type="region of interest" description="Disordered" evidence="1">
    <location>
        <begin position="42"/>
        <end position="64"/>
    </location>
</feature>
<sequence>REQIRHRAGARARLHPLRGPGRARHRAVAAGKRVCRGLARHGELGGVHHGPAHPAELHRPDHRARDLDVRLGVARRERAELPRSGRAPARAHLGQYAVREPPVLRPGGLARGAARAVHLAHPSRHQPPRRRAPRQARPAHERRL</sequence>
<feature type="compositionally biased region" description="Low complexity" evidence="1">
    <location>
        <begin position="105"/>
        <end position="120"/>
    </location>
</feature>
<feature type="non-terminal residue" evidence="2">
    <location>
        <position position="144"/>
    </location>
</feature>
<feature type="non-terminal residue" evidence="2">
    <location>
        <position position="1"/>
    </location>
</feature>
<feature type="compositionally biased region" description="Basic residues" evidence="1">
    <location>
        <begin position="121"/>
        <end position="134"/>
    </location>
</feature>
<dbReference type="EMBL" id="CADCUC010000623">
    <property type="protein sequence ID" value="CAA9360356.1"/>
    <property type="molecule type" value="Genomic_DNA"/>
</dbReference>
<feature type="compositionally biased region" description="Basic and acidic residues" evidence="1">
    <location>
        <begin position="55"/>
        <end position="64"/>
    </location>
</feature>
<evidence type="ECO:0000313" key="2">
    <source>
        <dbReference type="EMBL" id="CAA9360356.1"/>
    </source>
</evidence>
<name>A0A6J4MKD8_9HYPH</name>
<gene>
    <name evidence="2" type="ORF">AVDCRST_MAG90-2979</name>
</gene>